<dbReference type="PROSITE" id="PS50977">
    <property type="entry name" value="HTH_TETR_2"/>
    <property type="match status" value="1"/>
</dbReference>
<organism evidence="6 7">
    <name type="scientific">Mycolicibacterium arenosum</name>
    <dbReference type="NCBI Taxonomy" id="2952157"/>
    <lineage>
        <taxon>Bacteria</taxon>
        <taxon>Bacillati</taxon>
        <taxon>Actinomycetota</taxon>
        <taxon>Actinomycetes</taxon>
        <taxon>Mycobacteriales</taxon>
        <taxon>Mycobacteriaceae</taxon>
        <taxon>Mycolicibacterium</taxon>
    </lineage>
</organism>
<evidence type="ECO:0000256" key="1">
    <source>
        <dbReference type="ARBA" id="ARBA00023015"/>
    </source>
</evidence>
<evidence type="ECO:0000256" key="4">
    <source>
        <dbReference type="PROSITE-ProRule" id="PRU00335"/>
    </source>
</evidence>
<protein>
    <submittedName>
        <fullName evidence="6">TetR/AcrR family transcriptional regulator</fullName>
    </submittedName>
</protein>
<dbReference type="SUPFAM" id="SSF46689">
    <property type="entry name" value="Homeodomain-like"/>
    <property type="match status" value="1"/>
</dbReference>
<proteinExistence type="predicted"/>
<dbReference type="PANTHER" id="PTHR30055">
    <property type="entry name" value="HTH-TYPE TRANSCRIPTIONAL REGULATOR RUTR"/>
    <property type="match status" value="1"/>
</dbReference>
<feature type="DNA-binding region" description="H-T-H motif" evidence="4">
    <location>
        <begin position="13"/>
        <end position="32"/>
    </location>
</feature>
<name>A0ABT1M6L3_9MYCO</name>
<keyword evidence="1" id="KW-0805">Transcription regulation</keyword>
<dbReference type="InterPro" id="IPR009057">
    <property type="entry name" value="Homeodomain-like_sf"/>
</dbReference>
<dbReference type="InterPro" id="IPR050109">
    <property type="entry name" value="HTH-type_TetR-like_transc_reg"/>
</dbReference>
<evidence type="ECO:0000256" key="3">
    <source>
        <dbReference type="ARBA" id="ARBA00023163"/>
    </source>
</evidence>
<evidence type="ECO:0000259" key="5">
    <source>
        <dbReference type="PROSITE" id="PS50977"/>
    </source>
</evidence>
<evidence type="ECO:0000256" key="2">
    <source>
        <dbReference type="ARBA" id="ARBA00023125"/>
    </source>
</evidence>
<dbReference type="EMBL" id="JANDBD010000008">
    <property type="protein sequence ID" value="MCP9274490.1"/>
    <property type="molecule type" value="Genomic_DNA"/>
</dbReference>
<gene>
    <name evidence="6" type="ORF">NM203_20055</name>
</gene>
<keyword evidence="7" id="KW-1185">Reference proteome</keyword>
<dbReference type="InterPro" id="IPR001647">
    <property type="entry name" value="HTH_TetR"/>
</dbReference>
<keyword evidence="3" id="KW-0804">Transcription</keyword>
<dbReference type="Gene3D" id="1.10.357.10">
    <property type="entry name" value="Tetracycline Repressor, domain 2"/>
    <property type="match status" value="1"/>
</dbReference>
<comment type="caution">
    <text evidence="6">The sequence shown here is derived from an EMBL/GenBank/DDBJ whole genome shotgun (WGS) entry which is preliminary data.</text>
</comment>
<dbReference type="Pfam" id="PF00440">
    <property type="entry name" value="TetR_N"/>
    <property type="match status" value="1"/>
</dbReference>
<feature type="domain" description="HTH tetR-type" evidence="5">
    <location>
        <begin position="1"/>
        <end position="50"/>
    </location>
</feature>
<accession>A0ABT1M6L3</accession>
<keyword evidence="2 4" id="KW-0238">DNA-binding</keyword>
<dbReference type="PANTHER" id="PTHR30055:SF234">
    <property type="entry name" value="HTH-TYPE TRANSCRIPTIONAL REGULATOR BETI"/>
    <property type="match status" value="1"/>
</dbReference>
<evidence type="ECO:0000313" key="6">
    <source>
        <dbReference type="EMBL" id="MCP9274490.1"/>
    </source>
</evidence>
<sequence length="181" mass="19123">MKSFAEQGSAATTMRGVAAAAGVSLGLVQHHFTTKAGLIKAVDDYVLSLVIASMSQPLSDGPGDSISEIGGRINALIAAQPDVARYLGRVLVDGSPFGATVFDTLLALGTARWHHRVEMGEVRSDVDITWAAINGLVLALGAISLRTHLDRHLPEPLTSPGQLARWQAATDALLREGLLRH</sequence>
<dbReference type="Proteomes" id="UP001651690">
    <property type="component" value="Unassembled WGS sequence"/>
</dbReference>
<evidence type="ECO:0000313" key="7">
    <source>
        <dbReference type="Proteomes" id="UP001651690"/>
    </source>
</evidence>
<reference evidence="6 7" key="1">
    <citation type="submission" date="2022-06" db="EMBL/GenBank/DDBJ databases">
        <title>Mycolicibacterium sp. CAU 1645 isolated from seawater.</title>
        <authorList>
            <person name="Kim W."/>
        </authorList>
    </citation>
    <scope>NUCLEOTIDE SEQUENCE [LARGE SCALE GENOMIC DNA]</scope>
    <source>
        <strain evidence="6 7">CAU 1645</strain>
    </source>
</reference>